<organism evidence="1 2">
    <name type="scientific">Hygrophoropsis aurantiaca</name>
    <dbReference type="NCBI Taxonomy" id="72124"/>
    <lineage>
        <taxon>Eukaryota</taxon>
        <taxon>Fungi</taxon>
        <taxon>Dikarya</taxon>
        <taxon>Basidiomycota</taxon>
        <taxon>Agaricomycotina</taxon>
        <taxon>Agaricomycetes</taxon>
        <taxon>Agaricomycetidae</taxon>
        <taxon>Boletales</taxon>
        <taxon>Coniophorineae</taxon>
        <taxon>Hygrophoropsidaceae</taxon>
        <taxon>Hygrophoropsis</taxon>
    </lineage>
</organism>
<proteinExistence type="predicted"/>
<gene>
    <name evidence="1" type="ORF">BJ138DRAFT_1173027</name>
</gene>
<sequence>MQALRVFSRARKFTVSSRLIFPTTALTGTRHFTAAQPTPWFVDSEPSLVESLRHAPPHLAPNPNDLPDGVPENIKQLYSQLRHSPYLDPSTLSVQTPVNLLPGPPLPKNIPKGRRKRGRTYSGEGLVEEPEGIWNWILTAQVKEGTENRGSIEAVVRIVRKTLLAMEPPLSLPPNSKRRMHNGWAMIDAGSFAVHIISSEARQKYFEHRTEW</sequence>
<evidence type="ECO:0000313" key="1">
    <source>
        <dbReference type="EMBL" id="KAH7910657.1"/>
    </source>
</evidence>
<reference evidence="1" key="1">
    <citation type="journal article" date="2021" name="New Phytol.">
        <title>Evolutionary innovations through gain and loss of genes in the ectomycorrhizal Boletales.</title>
        <authorList>
            <person name="Wu G."/>
            <person name="Miyauchi S."/>
            <person name="Morin E."/>
            <person name="Kuo A."/>
            <person name="Drula E."/>
            <person name="Varga T."/>
            <person name="Kohler A."/>
            <person name="Feng B."/>
            <person name="Cao Y."/>
            <person name="Lipzen A."/>
            <person name="Daum C."/>
            <person name="Hundley H."/>
            <person name="Pangilinan J."/>
            <person name="Johnson J."/>
            <person name="Barry K."/>
            <person name="LaButti K."/>
            <person name="Ng V."/>
            <person name="Ahrendt S."/>
            <person name="Min B."/>
            <person name="Choi I.G."/>
            <person name="Park H."/>
            <person name="Plett J.M."/>
            <person name="Magnuson J."/>
            <person name="Spatafora J.W."/>
            <person name="Nagy L.G."/>
            <person name="Henrissat B."/>
            <person name="Grigoriev I.V."/>
            <person name="Yang Z.L."/>
            <person name="Xu J."/>
            <person name="Martin F.M."/>
        </authorList>
    </citation>
    <scope>NUCLEOTIDE SEQUENCE</scope>
    <source>
        <strain evidence="1">ATCC 28755</strain>
    </source>
</reference>
<dbReference type="EMBL" id="MU267705">
    <property type="protein sequence ID" value="KAH7910657.1"/>
    <property type="molecule type" value="Genomic_DNA"/>
</dbReference>
<accession>A0ACB8AC38</accession>
<evidence type="ECO:0000313" key="2">
    <source>
        <dbReference type="Proteomes" id="UP000790377"/>
    </source>
</evidence>
<keyword evidence="2" id="KW-1185">Reference proteome</keyword>
<comment type="caution">
    <text evidence="1">The sequence shown here is derived from an EMBL/GenBank/DDBJ whole genome shotgun (WGS) entry which is preliminary data.</text>
</comment>
<protein>
    <submittedName>
        <fullName evidence="1">Uncharacterized protein</fullName>
    </submittedName>
</protein>
<dbReference type="Proteomes" id="UP000790377">
    <property type="component" value="Unassembled WGS sequence"/>
</dbReference>
<name>A0ACB8AC38_9AGAM</name>